<dbReference type="SUPFAM" id="SSF88723">
    <property type="entry name" value="PIN domain-like"/>
    <property type="match status" value="1"/>
</dbReference>
<dbReference type="Proteomes" id="UP000295023">
    <property type="component" value="Unassembled WGS sequence"/>
</dbReference>
<accession>A0A4R4DCK0</accession>
<proteinExistence type="predicted"/>
<dbReference type="EMBL" id="SKBM01000018">
    <property type="protein sequence ID" value="TCZ57848.1"/>
    <property type="molecule type" value="Genomic_DNA"/>
</dbReference>
<evidence type="ECO:0000313" key="1">
    <source>
        <dbReference type="EMBL" id="TCZ57848.1"/>
    </source>
</evidence>
<protein>
    <recommendedName>
        <fullName evidence="3">PIN domain-containing protein</fullName>
    </recommendedName>
</protein>
<gene>
    <name evidence="1" type="ORF">EXY23_17965</name>
</gene>
<reference evidence="1 2" key="1">
    <citation type="submission" date="2019-03" db="EMBL/GenBank/DDBJ databases">
        <title>Paracraurococcus aquatilis NE82 genome sequence.</title>
        <authorList>
            <person name="Zhao Y."/>
            <person name="Du Z."/>
        </authorList>
    </citation>
    <scope>NUCLEOTIDE SEQUENCE [LARGE SCALE GENOMIC DNA]</scope>
    <source>
        <strain evidence="1 2">NE82</strain>
    </source>
</reference>
<sequence length="63" mass="7234">MPIRRVPDAELLDHAVLLSAAIRHPLYDCLYLALVRRLDARLATFDKGLAALARQEDRLWPRP</sequence>
<dbReference type="Gene3D" id="3.40.50.1010">
    <property type="entry name" value="5'-nuclease"/>
    <property type="match status" value="1"/>
</dbReference>
<dbReference type="InterPro" id="IPR044153">
    <property type="entry name" value="PIN_Pae0151-like"/>
</dbReference>
<dbReference type="CDD" id="cd09873">
    <property type="entry name" value="PIN_Pae0151-like"/>
    <property type="match status" value="1"/>
</dbReference>
<name>A0A4R4DCK0_9PROT</name>
<evidence type="ECO:0000313" key="2">
    <source>
        <dbReference type="Proteomes" id="UP000295023"/>
    </source>
</evidence>
<dbReference type="InterPro" id="IPR029060">
    <property type="entry name" value="PIN-like_dom_sf"/>
</dbReference>
<dbReference type="RefSeq" id="WP_132292511.1">
    <property type="nucleotide sequence ID" value="NZ_SKBM01000018.1"/>
</dbReference>
<comment type="caution">
    <text evidence="1">The sequence shown here is derived from an EMBL/GenBank/DDBJ whole genome shotgun (WGS) entry which is preliminary data.</text>
</comment>
<evidence type="ECO:0008006" key="3">
    <source>
        <dbReference type="Google" id="ProtNLM"/>
    </source>
</evidence>
<dbReference type="AlphaFoldDB" id="A0A4R4DCK0"/>
<organism evidence="1 2">
    <name type="scientific">Roseicella aquatilis</name>
    <dbReference type="NCBI Taxonomy" id="2527868"/>
    <lineage>
        <taxon>Bacteria</taxon>
        <taxon>Pseudomonadati</taxon>
        <taxon>Pseudomonadota</taxon>
        <taxon>Alphaproteobacteria</taxon>
        <taxon>Acetobacterales</taxon>
        <taxon>Roseomonadaceae</taxon>
        <taxon>Roseicella</taxon>
    </lineage>
</organism>
<keyword evidence="2" id="KW-1185">Reference proteome</keyword>